<reference evidence="1" key="1">
    <citation type="submission" date="2023-12" db="EMBL/GenBank/DDBJ databases">
        <title>Fervidustalea candida gen. nov., sp. nov., a novel member of the family Paenibacillaceae isolated from a geothermal area.</title>
        <authorList>
            <person name="Li W.-J."/>
            <person name="Jiao J.-Y."/>
            <person name="Chen Y."/>
        </authorList>
    </citation>
    <scope>NUCLEOTIDE SEQUENCE</scope>
    <source>
        <strain evidence="1">SYSU GA230002</strain>
    </source>
</reference>
<keyword evidence="2" id="KW-1185">Reference proteome</keyword>
<dbReference type="EMBL" id="JAYJLD010000025">
    <property type="protein sequence ID" value="MEB3102992.1"/>
    <property type="molecule type" value="Genomic_DNA"/>
</dbReference>
<comment type="caution">
    <text evidence="1">The sequence shown here is derived from an EMBL/GenBank/DDBJ whole genome shotgun (WGS) entry which is preliminary data.</text>
</comment>
<gene>
    <name evidence="1" type="ORF">VF724_15145</name>
</gene>
<accession>A0ABU5ZM94</accession>
<evidence type="ECO:0000313" key="2">
    <source>
        <dbReference type="Proteomes" id="UP001310386"/>
    </source>
</evidence>
<dbReference type="RefSeq" id="WP_371755116.1">
    <property type="nucleotide sequence ID" value="NZ_JAYJLD010000025.1"/>
</dbReference>
<dbReference type="Proteomes" id="UP001310386">
    <property type="component" value="Unassembled WGS sequence"/>
</dbReference>
<sequence length="113" mass="12934">MQAYEALEIYQLKALKISWNGSLIDLEFRSAQLFIDLSEYDLSWFVDASYLNNDEFLQALSRSIDIKVMIYAETMEGMQLSGLGYMHPNLPVSCASIKGDGVLFGYEEMKRNE</sequence>
<organism evidence="1 2">
    <name type="scientific">Ferviditalea candida</name>
    <dbReference type="NCBI Taxonomy" id="3108399"/>
    <lineage>
        <taxon>Bacteria</taxon>
        <taxon>Bacillati</taxon>
        <taxon>Bacillota</taxon>
        <taxon>Bacilli</taxon>
        <taxon>Bacillales</taxon>
        <taxon>Paenibacillaceae</taxon>
        <taxon>Ferviditalea</taxon>
    </lineage>
</organism>
<evidence type="ECO:0000313" key="1">
    <source>
        <dbReference type="EMBL" id="MEB3102992.1"/>
    </source>
</evidence>
<name>A0ABU5ZM94_9BACL</name>
<proteinExistence type="predicted"/>
<protein>
    <submittedName>
        <fullName evidence="1">Uncharacterized protein</fullName>
    </submittedName>
</protein>